<dbReference type="STRING" id="1703345.A3860_17405"/>
<comment type="caution">
    <text evidence="2">The sequence shown here is derived from an EMBL/GenBank/DDBJ whole genome shotgun (WGS) entry which is preliminary data.</text>
</comment>
<protein>
    <recommendedName>
        <fullName evidence="1">DUF6915 domain-containing protein</fullName>
    </recommendedName>
</protein>
<accession>A0A1V9G476</accession>
<keyword evidence="3" id="KW-1185">Reference proteome</keyword>
<reference evidence="2 3" key="1">
    <citation type="submission" date="2016-03" db="EMBL/GenBank/DDBJ databases">
        <title>Niastella vici sp. nov., isolated from farmland soil.</title>
        <authorList>
            <person name="Chen L."/>
            <person name="Wang D."/>
            <person name="Yang S."/>
            <person name="Wang G."/>
        </authorList>
    </citation>
    <scope>NUCLEOTIDE SEQUENCE [LARGE SCALE GENOMIC DNA]</scope>
    <source>
        <strain evidence="2 3">DJ57</strain>
    </source>
</reference>
<dbReference type="InterPro" id="IPR054061">
    <property type="entry name" value="DUF6915"/>
</dbReference>
<proteinExistence type="predicted"/>
<evidence type="ECO:0000313" key="2">
    <source>
        <dbReference type="EMBL" id="OQP65441.1"/>
    </source>
</evidence>
<dbReference type="AlphaFoldDB" id="A0A1V9G476"/>
<dbReference type="Proteomes" id="UP000192796">
    <property type="component" value="Unassembled WGS sequence"/>
</dbReference>
<dbReference type="EMBL" id="LVYD01000024">
    <property type="protein sequence ID" value="OQP65441.1"/>
    <property type="molecule type" value="Genomic_DNA"/>
</dbReference>
<feature type="domain" description="DUF6915" evidence="1">
    <location>
        <begin position="1"/>
        <end position="101"/>
    </location>
</feature>
<dbReference type="Pfam" id="PF21866">
    <property type="entry name" value="DUF6915"/>
    <property type="match status" value="1"/>
</dbReference>
<evidence type="ECO:0000259" key="1">
    <source>
        <dbReference type="Pfam" id="PF21866"/>
    </source>
</evidence>
<dbReference type="RefSeq" id="WP_081146271.1">
    <property type="nucleotide sequence ID" value="NZ_LVYD01000024.1"/>
</dbReference>
<sequence>MHYYDHALLSAKKFHCNIEDTLRLHKLMDSSKHFFPESQHRLFSHNIWFILVLTELIGDVVLNTKTGNMMSTRDILYEHCREDHNGKVPSLADWLSCIRFEVPDIHRTWFNHPRQSDKILLKKIQKLVKPELYEAATTYDDQTM</sequence>
<name>A0A1V9G476_9BACT</name>
<dbReference type="OrthoDB" id="68427at2"/>
<evidence type="ECO:0000313" key="3">
    <source>
        <dbReference type="Proteomes" id="UP000192796"/>
    </source>
</evidence>
<organism evidence="2 3">
    <name type="scientific">Niastella vici</name>
    <dbReference type="NCBI Taxonomy" id="1703345"/>
    <lineage>
        <taxon>Bacteria</taxon>
        <taxon>Pseudomonadati</taxon>
        <taxon>Bacteroidota</taxon>
        <taxon>Chitinophagia</taxon>
        <taxon>Chitinophagales</taxon>
        <taxon>Chitinophagaceae</taxon>
        <taxon>Niastella</taxon>
    </lineage>
</organism>
<gene>
    <name evidence="2" type="ORF">A3860_17405</name>
</gene>